<evidence type="ECO:0000256" key="2">
    <source>
        <dbReference type="ARBA" id="ARBA00022448"/>
    </source>
</evidence>
<feature type="transmembrane region" description="Helical" evidence="8">
    <location>
        <begin position="31"/>
        <end position="51"/>
    </location>
</feature>
<dbReference type="InterPro" id="IPR006153">
    <property type="entry name" value="Cation/H_exchanger_TM"/>
</dbReference>
<evidence type="ECO:0000313" key="11">
    <source>
        <dbReference type="Proteomes" id="UP001447008"/>
    </source>
</evidence>
<evidence type="ECO:0000256" key="4">
    <source>
        <dbReference type="ARBA" id="ARBA00022692"/>
    </source>
</evidence>
<evidence type="ECO:0000313" key="10">
    <source>
        <dbReference type="EMBL" id="MEM0516447.1"/>
    </source>
</evidence>
<keyword evidence="3" id="KW-0050">Antiport</keyword>
<feature type="transmembrane region" description="Helical" evidence="8">
    <location>
        <begin position="88"/>
        <end position="112"/>
    </location>
</feature>
<feature type="transmembrane region" description="Helical" evidence="8">
    <location>
        <begin position="307"/>
        <end position="328"/>
    </location>
</feature>
<keyword evidence="6" id="KW-0406">Ion transport</keyword>
<keyword evidence="4 8" id="KW-0812">Transmembrane</keyword>
<feature type="transmembrane region" description="Helical" evidence="8">
    <location>
        <begin position="193"/>
        <end position="215"/>
    </location>
</feature>
<feature type="domain" description="Cation/H+ exchanger transmembrane" evidence="9">
    <location>
        <begin position="11"/>
        <end position="388"/>
    </location>
</feature>
<evidence type="ECO:0000259" key="9">
    <source>
        <dbReference type="Pfam" id="PF00999"/>
    </source>
</evidence>
<dbReference type="PANTHER" id="PTHR32507:SF8">
    <property type="entry name" value="CNH1P"/>
    <property type="match status" value="1"/>
</dbReference>
<comment type="subcellular location">
    <subcellularLocation>
        <location evidence="1">Cell membrane</location>
        <topology evidence="1">Multi-pass membrane protein</topology>
    </subcellularLocation>
</comment>
<keyword evidence="11" id="KW-1185">Reference proteome</keyword>
<evidence type="ECO:0000256" key="3">
    <source>
        <dbReference type="ARBA" id="ARBA00022449"/>
    </source>
</evidence>
<name>A0ABU9MYY9_9GAMM</name>
<feature type="transmembrane region" description="Helical" evidence="8">
    <location>
        <begin position="340"/>
        <end position="358"/>
    </location>
</feature>
<evidence type="ECO:0000256" key="1">
    <source>
        <dbReference type="ARBA" id="ARBA00004651"/>
    </source>
</evidence>
<evidence type="ECO:0000256" key="7">
    <source>
        <dbReference type="ARBA" id="ARBA00023136"/>
    </source>
</evidence>
<dbReference type="EMBL" id="JBCGCU010000019">
    <property type="protein sequence ID" value="MEM0516447.1"/>
    <property type="molecule type" value="Genomic_DNA"/>
</dbReference>
<dbReference type="Proteomes" id="UP001447008">
    <property type="component" value="Unassembled WGS sequence"/>
</dbReference>
<feature type="transmembrane region" description="Helical" evidence="8">
    <location>
        <begin position="6"/>
        <end position="24"/>
    </location>
</feature>
<keyword evidence="5 8" id="KW-1133">Transmembrane helix</keyword>
<organism evidence="10 11">
    <name type="scientific">Pseudoalteromonas qingdaonensis</name>
    <dbReference type="NCBI Taxonomy" id="3131913"/>
    <lineage>
        <taxon>Bacteria</taxon>
        <taxon>Pseudomonadati</taxon>
        <taxon>Pseudomonadota</taxon>
        <taxon>Gammaproteobacteria</taxon>
        <taxon>Alteromonadales</taxon>
        <taxon>Pseudoalteromonadaceae</taxon>
        <taxon>Pseudoalteromonas</taxon>
    </lineage>
</organism>
<comment type="caution">
    <text evidence="10">The sequence shown here is derived from an EMBL/GenBank/DDBJ whole genome shotgun (WGS) entry which is preliminary data.</text>
</comment>
<dbReference type="Pfam" id="PF00999">
    <property type="entry name" value="Na_H_Exchanger"/>
    <property type="match status" value="1"/>
</dbReference>
<dbReference type="RefSeq" id="WP_342679936.1">
    <property type="nucleotide sequence ID" value="NZ_JBCGCU010000019.1"/>
</dbReference>
<feature type="transmembrane region" description="Helical" evidence="8">
    <location>
        <begin position="277"/>
        <end position="295"/>
    </location>
</feature>
<gene>
    <name evidence="10" type="ORF">WCN91_13655</name>
</gene>
<protein>
    <submittedName>
        <fullName evidence="10">Cation:proton antiporter</fullName>
    </submittedName>
</protein>
<evidence type="ECO:0000256" key="6">
    <source>
        <dbReference type="ARBA" id="ARBA00023065"/>
    </source>
</evidence>
<feature type="transmembrane region" description="Helical" evidence="8">
    <location>
        <begin position="118"/>
        <end position="139"/>
    </location>
</feature>
<evidence type="ECO:0000256" key="8">
    <source>
        <dbReference type="SAM" id="Phobius"/>
    </source>
</evidence>
<sequence>MEYYIAILLALAFFIYSISFRQLARAELTGPMYFVLTGMVVAAIFVAEFKINQPLDQLLPLVELTLAVVLFSDAAKTRLAILKREFKYPLVLLFVALPLTFFATVLTGYVLFPEMGLLALALLAIILTPTDAALSKGILEAKAVPLNIREAINVESGLNDGLCVPIFLFLFLSWQLGSWQDPMKMLEFMGREVGIALVVAVVITWVATRLIQYSASRHFFEKTSSPFLILSLAIVNYAVAQGVGGSGFVAAFIAGLLFDHLYRPSKDMRLIEQSEHIAEFFSYLIWCLFGAYSYWQLLSIDLSWEKVIFALIAATLVRVIPVLFSLMLFNGLNFKEKFTLAWFGPRGLASIVFTLMVLDSADGSLSELATLTILTSVFIHGITTRPIANSFNKKSRAKKV</sequence>
<keyword evidence="2" id="KW-0813">Transport</keyword>
<evidence type="ECO:0000256" key="5">
    <source>
        <dbReference type="ARBA" id="ARBA00022989"/>
    </source>
</evidence>
<reference evidence="10 11" key="1">
    <citation type="submission" date="2024-03" db="EMBL/GenBank/DDBJ databases">
        <title>Pseudoalteromonas qingdaonensis sp. nov., isolated from the intestines of marine benthic organisms.</title>
        <authorList>
            <person name="Lin X."/>
            <person name="Fang S."/>
            <person name="Hu X."/>
        </authorList>
    </citation>
    <scope>NUCLEOTIDE SEQUENCE [LARGE SCALE GENOMIC DNA]</scope>
    <source>
        <strain evidence="10 11">YIC-827</strain>
    </source>
</reference>
<feature type="transmembrane region" description="Helical" evidence="8">
    <location>
        <begin position="370"/>
        <end position="388"/>
    </location>
</feature>
<accession>A0ABU9MYY9</accession>
<dbReference type="PANTHER" id="PTHR32507">
    <property type="entry name" value="NA(+)/H(+) ANTIPORTER 1"/>
    <property type="match status" value="1"/>
</dbReference>
<proteinExistence type="predicted"/>
<feature type="transmembrane region" description="Helical" evidence="8">
    <location>
        <begin position="227"/>
        <end position="257"/>
    </location>
</feature>
<keyword evidence="7 8" id="KW-0472">Membrane</keyword>